<keyword evidence="2" id="KW-0560">Oxidoreductase</keyword>
<feature type="region of interest" description="Disordered" evidence="3">
    <location>
        <begin position="280"/>
        <end position="300"/>
    </location>
</feature>
<dbReference type="AlphaFoldDB" id="A0A7K3L6T4"/>
<sequence length="300" mass="31604">MTDSGRPVAFVTGASRGMGAATAIALAEAGFDLAITARTMREGDGRREAPWAGLIDRRTLPGSLEQVALSVERTGGRALSVAMDLLDHDAVVRAADAALDAYGRVDLVVNIGVYQGPGAMDYFLDTPIELFERSLQADVVAPAILLQQFLPGMIERGSGTVMNMTSYVVVNDPPAAGPVHGWSVAYAAAKAGIDRFGSVLNVELGERGITVYTLDPGFVSYGDALAEQRRNYPDAPVSPPEAIGAAIAWLATTPEARQLSTTRIYLPGLARKHGLLPGWAGPGSAYEPEGSDTHDEKPLT</sequence>
<dbReference type="PRINTS" id="PR00081">
    <property type="entry name" value="GDHRDH"/>
</dbReference>
<dbReference type="InterPro" id="IPR036291">
    <property type="entry name" value="NAD(P)-bd_dom_sf"/>
</dbReference>
<comment type="caution">
    <text evidence="4">The sequence shown here is derived from an EMBL/GenBank/DDBJ whole genome shotgun (WGS) entry which is preliminary data.</text>
</comment>
<comment type="similarity">
    <text evidence="1">Belongs to the short-chain dehydrogenases/reductases (SDR) family.</text>
</comment>
<dbReference type="InterPro" id="IPR002347">
    <property type="entry name" value="SDR_fam"/>
</dbReference>
<feature type="compositionally biased region" description="Basic and acidic residues" evidence="3">
    <location>
        <begin position="291"/>
        <end position="300"/>
    </location>
</feature>
<protein>
    <submittedName>
        <fullName evidence="4">SDR family oxidoreductase</fullName>
    </submittedName>
</protein>
<reference evidence="4 5" key="1">
    <citation type="submission" date="2020-01" db="EMBL/GenBank/DDBJ databases">
        <authorList>
            <person name="Sanchez-Estrada R."/>
            <person name="Gonzalez-Y-Merchand J.A."/>
            <person name="Rivera-Gutierrez S."/>
        </authorList>
    </citation>
    <scope>NUCLEOTIDE SEQUENCE [LARGE SCALE GENOMIC DNA]</scope>
    <source>
        <strain evidence="4 5">CST 7247</strain>
    </source>
</reference>
<dbReference type="RefSeq" id="WP_162111598.1">
    <property type="nucleotide sequence ID" value="NZ_JAACYR010000004.1"/>
</dbReference>
<dbReference type="Gene3D" id="3.40.50.720">
    <property type="entry name" value="NAD(P)-binding Rossmann-like Domain"/>
    <property type="match status" value="1"/>
</dbReference>
<gene>
    <name evidence="4" type="ORF">GWR20_01720</name>
</gene>
<evidence type="ECO:0000313" key="5">
    <source>
        <dbReference type="Proteomes" id="UP000466523"/>
    </source>
</evidence>
<evidence type="ECO:0000256" key="1">
    <source>
        <dbReference type="ARBA" id="ARBA00006484"/>
    </source>
</evidence>
<organism evidence="4 5">
    <name type="scientific">Mycolicibacter kumamotonensis</name>
    <dbReference type="NCBI Taxonomy" id="354243"/>
    <lineage>
        <taxon>Bacteria</taxon>
        <taxon>Bacillati</taxon>
        <taxon>Actinomycetota</taxon>
        <taxon>Actinomycetes</taxon>
        <taxon>Mycobacteriales</taxon>
        <taxon>Mycobacteriaceae</taxon>
        <taxon>Mycolicibacter</taxon>
    </lineage>
</organism>
<evidence type="ECO:0000256" key="2">
    <source>
        <dbReference type="ARBA" id="ARBA00023002"/>
    </source>
</evidence>
<proteinExistence type="inferred from homology"/>
<dbReference type="Proteomes" id="UP000466523">
    <property type="component" value="Unassembled WGS sequence"/>
</dbReference>
<evidence type="ECO:0000313" key="4">
    <source>
        <dbReference type="EMBL" id="NDJ87883.1"/>
    </source>
</evidence>
<dbReference type="PANTHER" id="PTHR44196">
    <property type="entry name" value="DEHYDROGENASE/REDUCTASE SDR FAMILY MEMBER 7B"/>
    <property type="match status" value="1"/>
</dbReference>
<dbReference type="CDD" id="cd05233">
    <property type="entry name" value="SDR_c"/>
    <property type="match status" value="1"/>
</dbReference>
<accession>A0A7K3L6T4</accession>
<dbReference type="EMBL" id="JAACYR010000004">
    <property type="protein sequence ID" value="NDJ87883.1"/>
    <property type="molecule type" value="Genomic_DNA"/>
</dbReference>
<evidence type="ECO:0000256" key="3">
    <source>
        <dbReference type="SAM" id="MobiDB-lite"/>
    </source>
</evidence>
<dbReference type="PANTHER" id="PTHR44196:SF1">
    <property type="entry name" value="DEHYDROGENASE_REDUCTASE SDR FAMILY MEMBER 7B"/>
    <property type="match status" value="1"/>
</dbReference>
<dbReference type="SUPFAM" id="SSF51735">
    <property type="entry name" value="NAD(P)-binding Rossmann-fold domains"/>
    <property type="match status" value="1"/>
</dbReference>
<name>A0A7K3L6T4_9MYCO</name>
<dbReference type="Pfam" id="PF00106">
    <property type="entry name" value="adh_short"/>
    <property type="match status" value="1"/>
</dbReference>
<dbReference type="GO" id="GO:0016491">
    <property type="term" value="F:oxidoreductase activity"/>
    <property type="evidence" value="ECO:0007669"/>
    <property type="project" value="UniProtKB-KW"/>
</dbReference>
<dbReference type="GO" id="GO:0016020">
    <property type="term" value="C:membrane"/>
    <property type="evidence" value="ECO:0007669"/>
    <property type="project" value="TreeGrafter"/>
</dbReference>